<evidence type="ECO:0000313" key="8">
    <source>
        <dbReference type="Proteomes" id="UP001174909"/>
    </source>
</evidence>
<reference evidence="7" key="1">
    <citation type="submission" date="2023-03" db="EMBL/GenBank/DDBJ databases">
        <authorList>
            <person name="Steffen K."/>
            <person name="Cardenas P."/>
        </authorList>
    </citation>
    <scope>NUCLEOTIDE SEQUENCE</scope>
</reference>
<sequence>MQSSVIAEREYDELARIIESRSFRRDSLQLATARFPQIPEESLLSIYSQLVRLHTKRTYWQHNKLKTKLEYYQSYLVARETGTGTGDLLLQLAEKVCLSPALYGRIILEQYAESIAAATPPATVTASNACGTPTPSATTSTPPTTNATTSTPPTTNATTSTPPTTNATTSTPLTTNTTTSTLLTFTKSTAALATPTKVVTTPTTVSVSTLVNQWMKNPLSIPDTTLQLHIKTCIFKDTHYGPLADNIKRSVGYEYEFLLREKVQELAVPFLDEEGLRARGYDKTPDIKLEVPIAVDGHIVNWIESKASFGDRTCHEQYMEDQFWSYQNRFGSGLVIYWFGYVSELNSFQDQGILLTERFPDPQQITKLALRPLISTP</sequence>
<dbReference type="GO" id="GO:0005737">
    <property type="term" value="C:cytoplasm"/>
    <property type="evidence" value="ECO:0007669"/>
    <property type="project" value="UniProtKB-SubCell"/>
</dbReference>
<dbReference type="PANTHER" id="PTHR31661">
    <property type="entry name" value="SIMILAR TO CDNA SEQUENCE BC052040"/>
    <property type="match status" value="1"/>
</dbReference>
<evidence type="ECO:0000256" key="3">
    <source>
        <dbReference type="ARBA" id="ARBA00022490"/>
    </source>
</evidence>
<evidence type="ECO:0000256" key="1">
    <source>
        <dbReference type="ARBA" id="ARBA00004123"/>
    </source>
</evidence>
<dbReference type="Proteomes" id="UP001174909">
    <property type="component" value="Unassembled WGS sequence"/>
</dbReference>
<evidence type="ECO:0000313" key="7">
    <source>
        <dbReference type="EMBL" id="CAI8055554.1"/>
    </source>
</evidence>
<comment type="caution">
    <text evidence="7">The sequence shown here is derived from an EMBL/GenBank/DDBJ whole genome shotgun (WGS) entry which is preliminary data.</text>
</comment>
<dbReference type="InterPro" id="IPR029404">
    <property type="entry name" value="CDIN1"/>
</dbReference>
<organism evidence="7 8">
    <name type="scientific">Geodia barretti</name>
    <name type="common">Barrett's horny sponge</name>
    <dbReference type="NCBI Taxonomy" id="519541"/>
    <lineage>
        <taxon>Eukaryota</taxon>
        <taxon>Metazoa</taxon>
        <taxon>Porifera</taxon>
        <taxon>Demospongiae</taxon>
        <taxon>Heteroscleromorpha</taxon>
        <taxon>Tetractinellida</taxon>
        <taxon>Astrophorina</taxon>
        <taxon>Geodiidae</taxon>
        <taxon>Geodia</taxon>
    </lineage>
</organism>
<evidence type="ECO:0000256" key="5">
    <source>
        <dbReference type="ARBA" id="ARBA00023480"/>
    </source>
</evidence>
<gene>
    <name evidence="7" type="ORF">GBAR_LOCUS30320</name>
</gene>
<dbReference type="Pfam" id="PF14811">
    <property type="entry name" value="TPD"/>
    <property type="match status" value="1"/>
</dbReference>
<accession>A0AA35XFI7</accession>
<keyword evidence="8" id="KW-1185">Reference proteome</keyword>
<protein>
    <recommendedName>
        <fullName evidence="5">CDAN1-interacting nuclease 1</fullName>
    </recommendedName>
</protein>
<evidence type="ECO:0000256" key="2">
    <source>
        <dbReference type="ARBA" id="ARBA00004496"/>
    </source>
</evidence>
<keyword evidence="3" id="KW-0963">Cytoplasm</keyword>
<keyword evidence="4" id="KW-0539">Nucleus</keyword>
<comment type="subcellular location">
    <subcellularLocation>
        <location evidence="2">Cytoplasm</location>
    </subcellularLocation>
    <subcellularLocation>
        <location evidence="1">Nucleus</location>
    </subcellularLocation>
</comment>
<evidence type="ECO:0000256" key="4">
    <source>
        <dbReference type="ARBA" id="ARBA00023242"/>
    </source>
</evidence>
<dbReference type="PANTHER" id="PTHR31661:SF1">
    <property type="entry name" value="CDAN1-INTERACTING NUCLEASE 1"/>
    <property type="match status" value="1"/>
</dbReference>
<dbReference type="GO" id="GO:0005634">
    <property type="term" value="C:nucleus"/>
    <property type="evidence" value="ECO:0007669"/>
    <property type="project" value="UniProtKB-SubCell"/>
</dbReference>
<feature type="region of interest" description="Disordered" evidence="6">
    <location>
        <begin position="124"/>
        <end position="176"/>
    </location>
</feature>
<dbReference type="AlphaFoldDB" id="A0AA35XFI7"/>
<name>A0AA35XFI7_GEOBA</name>
<dbReference type="EMBL" id="CASHTH010004284">
    <property type="protein sequence ID" value="CAI8055554.1"/>
    <property type="molecule type" value="Genomic_DNA"/>
</dbReference>
<proteinExistence type="predicted"/>
<evidence type="ECO:0000256" key="6">
    <source>
        <dbReference type="SAM" id="MobiDB-lite"/>
    </source>
</evidence>